<name>A0A0A9CER5_ARUDO</name>
<reference evidence="1" key="2">
    <citation type="journal article" date="2015" name="Data Brief">
        <title>Shoot transcriptome of the giant reed, Arundo donax.</title>
        <authorList>
            <person name="Barrero R.A."/>
            <person name="Guerrero F.D."/>
            <person name="Moolhuijzen P."/>
            <person name="Goolsby J.A."/>
            <person name="Tidwell J."/>
            <person name="Bellgard S.E."/>
            <person name="Bellgard M.I."/>
        </authorList>
    </citation>
    <scope>NUCLEOTIDE SEQUENCE</scope>
    <source>
        <tissue evidence="1">Shoot tissue taken approximately 20 cm above the soil surface</tissue>
    </source>
</reference>
<sequence length="40" mass="4396">MVVCGVPQHAVRVPRGICSFEGMDLIGYGKLGMNLCFSFY</sequence>
<organism evidence="1">
    <name type="scientific">Arundo donax</name>
    <name type="common">Giant reed</name>
    <name type="synonym">Donax arundinaceus</name>
    <dbReference type="NCBI Taxonomy" id="35708"/>
    <lineage>
        <taxon>Eukaryota</taxon>
        <taxon>Viridiplantae</taxon>
        <taxon>Streptophyta</taxon>
        <taxon>Embryophyta</taxon>
        <taxon>Tracheophyta</taxon>
        <taxon>Spermatophyta</taxon>
        <taxon>Magnoliopsida</taxon>
        <taxon>Liliopsida</taxon>
        <taxon>Poales</taxon>
        <taxon>Poaceae</taxon>
        <taxon>PACMAD clade</taxon>
        <taxon>Arundinoideae</taxon>
        <taxon>Arundineae</taxon>
        <taxon>Arundo</taxon>
    </lineage>
</organism>
<dbReference type="EMBL" id="GBRH01224947">
    <property type="protein sequence ID" value="JAD72948.1"/>
    <property type="molecule type" value="Transcribed_RNA"/>
</dbReference>
<protein>
    <submittedName>
        <fullName evidence="1">Uncharacterized protein</fullName>
    </submittedName>
</protein>
<evidence type="ECO:0000313" key="1">
    <source>
        <dbReference type="EMBL" id="JAD72948.1"/>
    </source>
</evidence>
<reference evidence="1" key="1">
    <citation type="submission" date="2014-09" db="EMBL/GenBank/DDBJ databases">
        <authorList>
            <person name="Magalhaes I.L.F."/>
            <person name="Oliveira U."/>
            <person name="Santos F.R."/>
            <person name="Vidigal T.H.D.A."/>
            <person name="Brescovit A.D."/>
            <person name="Santos A.J."/>
        </authorList>
    </citation>
    <scope>NUCLEOTIDE SEQUENCE</scope>
    <source>
        <tissue evidence="1">Shoot tissue taken approximately 20 cm above the soil surface</tissue>
    </source>
</reference>
<proteinExistence type="predicted"/>
<dbReference type="AlphaFoldDB" id="A0A0A9CER5"/>
<accession>A0A0A9CER5</accession>